<dbReference type="Proteomes" id="UP000256304">
    <property type="component" value="Unassembled WGS sequence"/>
</dbReference>
<dbReference type="AlphaFoldDB" id="A0A3D9RM89"/>
<evidence type="ECO:0000256" key="1">
    <source>
        <dbReference type="SAM" id="SignalP"/>
    </source>
</evidence>
<dbReference type="PANTHER" id="PTHR43649">
    <property type="entry name" value="ARABINOSE-BINDING PROTEIN-RELATED"/>
    <property type="match status" value="1"/>
</dbReference>
<gene>
    <name evidence="2" type="ORF">A8990_12056</name>
</gene>
<accession>A0A3D9RM89</accession>
<dbReference type="PANTHER" id="PTHR43649:SF12">
    <property type="entry name" value="DIACETYLCHITOBIOSE BINDING PROTEIN DASA"/>
    <property type="match status" value="1"/>
</dbReference>
<protein>
    <submittedName>
        <fullName evidence="2">Extracellular solute-binding protein</fullName>
    </submittedName>
</protein>
<dbReference type="EMBL" id="QTTN01000020">
    <property type="protein sequence ID" value="REE81010.1"/>
    <property type="molecule type" value="Genomic_DNA"/>
</dbReference>
<comment type="caution">
    <text evidence="2">The sequence shown here is derived from an EMBL/GenBank/DDBJ whole genome shotgun (WGS) entry which is preliminary data.</text>
</comment>
<feature type="chain" id="PRO_5038895702" evidence="1">
    <location>
        <begin position="26"/>
        <end position="584"/>
    </location>
</feature>
<dbReference type="SUPFAM" id="SSF53850">
    <property type="entry name" value="Periplasmic binding protein-like II"/>
    <property type="match status" value="1"/>
</dbReference>
<proteinExistence type="predicted"/>
<keyword evidence="3" id="KW-1185">Reference proteome</keyword>
<sequence>MRKASNRGRKMSGLLLSACMMLTIAAGCSGNSGTTNNAQPSNTSGGTANTNAPALEGDMSTWPDAEFSVMLPYPDTQIAADDAPIVKQVYDKTKVHLKLEVPPSNADEKLNIMLASGEYPDALVITNPAMAQKFIDAGHVIPLDELFDKYGGQIKENLSSAWNQLKSPDGKIYRIPSGYIMPGAERMLETGLSFQFLTNVLEAKGWYKPQTFDDTTALLKEVKEKYPQYIPMSLALGAEGFFQNMIKTLAGAEGVRVYGDYVWTQDDKLMYKFKDPGIRHALQWVNQLYQQGLLDKESAVQNMDGLKAKMASEKVFSSIGHWFDNMYEANSIFTQDKKPFRFKYFLLKADANVARTTYDEYGANYDTGIYITKKMKDPARFMQFVNYLNTQEGNLLQKGVINYDGEDKEGYDYYTSVEDGKKVILSTTFQVNGWQNDELFATKRGLGTFGFLTFSTDMNEHPSFTYHYSKKELDFSMWMDDEQKRANEGFGEKGTDWIEEGRSTGWDSSDISGLNFKPESDEFIASTKVNQYAYNTIVKLLLSANDAEFDKGYDAFLKKADDMGIGKAEAAMNQLYQERKASWK</sequence>
<organism evidence="2 3">
    <name type="scientific">Paenibacillus taihuensis</name>
    <dbReference type="NCBI Taxonomy" id="1156355"/>
    <lineage>
        <taxon>Bacteria</taxon>
        <taxon>Bacillati</taxon>
        <taxon>Bacillota</taxon>
        <taxon>Bacilli</taxon>
        <taxon>Bacillales</taxon>
        <taxon>Paenibacillaceae</taxon>
        <taxon>Paenibacillus</taxon>
    </lineage>
</organism>
<dbReference type="InterPro" id="IPR050490">
    <property type="entry name" value="Bact_solute-bd_prot1"/>
</dbReference>
<feature type="signal peptide" evidence="1">
    <location>
        <begin position="1"/>
        <end position="25"/>
    </location>
</feature>
<evidence type="ECO:0000313" key="3">
    <source>
        <dbReference type="Proteomes" id="UP000256304"/>
    </source>
</evidence>
<dbReference type="PROSITE" id="PS51257">
    <property type="entry name" value="PROKAR_LIPOPROTEIN"/>
    <property type="match status" value="1"/>
</dbReference>
<dbReference type="RefSeq" id="WP_181909633.1">
    <property type="nucleotide sequence ID" value="NZ_QTTN01000020.1"/>
</dbReference>
<dbReference type="Pfam" id="PF01547">
    <property type="entry name" value="SBP_bac_1"/>
    <property type="match status" value="1"/>
</dbReference>
<dbReference type="InterPro" id="IPR006059">
    <property type="entry name" value="SBP"/>
</dbReference>
<evidence type="ECO:0000313" key="2">
    <source>
        <dbReference type="EMBL" id="REE81010.1"/>
    </source>
</evidence>
<name>A0A3D9RM89_9BACL</name>
<keyword evidence="1" id="KW-0732">Signal</keyword>
<reference evidence="2 3" key="1">
    <citation type="submission" date="2018-08" db="EMBL/GenBank/DDBJ databases">
        <title>Genomic Encyclopedia of Type Strains, Phase III (KMG-III): the genomes of soil and plant-associated and newly described type strains.</title>
        <authorList>
            <person name="Whitman W."/>
        </authorList>
    </citation>
    <scope>NUCLEOTIDE SEQUENCE [LARGE SCALE GENOMIC DNA]</scope>
    <source>
        <strain evidence="2 3">CGMCC 1.10966</strain>
    </source>
</reference>
<dbReference type="Gene3D" id="3.40.190.10">
    <property type="entry name" value="Periplasmic binding protein-like II"/>
    <property type="match status" value="2"/>
</dbReference>